<evidence type="ECO:0000256" key="3">
    <source>
        <dbReference type="ARBA" id="ARBA00022452"/>
    </source>
</evidence>
<dbReference type="InterPro" id="IPR036942">
    <property type="entry name" value="Beta-barrel_TonB_sf"/>
</dbReference>
<keyword evidence="2 11" id="KW-0813">Transport</keyword>
<keyword evidence="17" id="KW-1185">Reference proteome</keyword>
<reference evidence="16 17" key="1">
    <citation type="submission" date="2017-09" db="EMBL/GenBank/DDBJ databases">
        <title>The Catabolism of 3,6-Dichlorosalicylic acid is Initiated by the Cytochrome P450 Monooxygenase DsmABC in Rhizorhabdus dicambivorans Ndbn-20.</title>
        <authorList>
            <person name="Na L."/>
        </authorList>
    </citation>
    <scope>NUCLEOTIDE SEQUENCE [LARGE SCALE GENOMIC DNA]</scope>
    <source>
        <strain evidence="16 17">Ndbn-20m</strain>
    </source>
</reference>
<keyword evidence="10 11" id="KW-0998">Cell outer membrane</keyword>
<dbReference type="RefSeq" id="WP_066969479.1">
    <property type="nucleotide sequence ID" value="NZ_CP023449.1"/>
</dbReference>
<dbReference type="Pfam" id="PF07715">
    <property type="entry name" value="Plug"/>
    <property type="match status" value="1"/>
</dbReference>
<dbReference type="OrthoDB" id="7051185at2"/>
<evidence type="ECO:0000256" key="6">
    <source>
        <dbReference type="ARBA" id="ARBA00023004"/>
    </source>
</evidence>
<evidence type="ECO:0000259" key="14">
    <source>
        <dbReference type="Pfam" id="PF00593"/>
    </source>
</evidence>
<name>A0A2A4FYY9_9SPHN</name>
<dbReference type="InterPro" id="IPR039426">
    <property type="entry name" value="TonB-dep_rcpt-like"/>
</dbReference>
<sequence>MRTAFGIRRRIALSLAGVALVLPAAGRAQATAADDNSEGLQEIVVTAQKRSQNLQEVPVAVSAVDSGTLASANITSANDLGRIVPSLTIFATSGSVQPFLRGIGNPGSLVGNEASNAVYIDGVYLVRVPSTLLQLNSIARVEVLKGPQGTLFGRNASGGLIHIITRDPSETPTAEGSIGYGNYNMIRVSAYASAGIAEGLAFDVTGLLIDQGDGWGKNVVTGRDWGRENTKAVRGKLRWKSETTTVTLTGDYNRSDNDFIAQSQYLPGIQRGYDLPPFGLQPKLPFYDIEANDTPVSRSRNWGVSARIEHDLSFATLTSITAYRRDKSYIVFDSDFGRSNLLRADLYGRVRQVSQELQLASRAGSSFDWLLGAFYLNSRSAYVPSRFTGLAIDFAAGGLPAVSDTYGRSSTKSAAAYGQATVHLTDKLDLTVGARYTQDKLSGAGRGDFYLVGSPVIPAPTITGRDTFKKFTYKGSLDYKISDDVMVYASQSRGYKAGLFNTLPFLPTAAKPEILDASEVGFKSELFDRRLRLNGAGFHYSFKNAQFQQFRGPTVVIINAPKARIYGAELEAQAALADGLTVRFGGGWLNSKYTDFPNAQTPVANLNTNPALGPVGGYVNGFAPLDASGNDMVRVPKWTFNIGLNYGIETSAGKFDFDINYAYNDGFAWDADNALRQSSYGLLDAQLKYTLPGRYDRFAIRAWAKNLTREKYYVAQIQSDGARGSSAMPGAPRTYGLDLLFSF</sequence>
<comment type="caution">
    <text evidence="16">The sequence shown here is derived from an EMBL/GenBank/DDBJ whole genome shotgun (WGS) entry which is preliminary data.</text>
</comment>
<evidence type="ECO:0000256" key="1">
    <source>
        <dbReference type="ARBA" id="ARBA00004571"/>
    </source>
</evidence>
<evidence type="ECO:0000256" key="8">
    <source>
        <dbReference type="ARBA" id="ARBA00023077"/>
    </source>
</evidence>
<dbReference type="PROSITE" id="PS52016">
    <property type="entry name" value="TONB_DEPENDENT_REC_3"/>
    <property type="match status" value="1"/>
</dbReference>
<keyword evidence="13" id="KW-0732">Signal</keyword>
<feature type="domain" description="TonB-dependent receptor plug" evidence="15">
    <location>
        <begin position="54"/>
        <end position="159"/>
    </location>
</feature>
<keyword evidence="9 11" id="KW-0472">Membrane</keyword>
<organism evidence="16 17">
    <name type="scientific">Rhizorhabdus dicambivorans</name>
    <dbReference type="NCBI Taxonomy" id="1850238"/>
    <lineage>
        <taxon>Bacteria</taxon>
        <taxon>Pseudomonadati</taxon>
        <taxon>Pseudomonadota</taxon>
        <taxon>Alphaproteobacteria</taxon>
        <taxon>Sphingomonadales</taxon>
        <taxon>Sphingomonadaceae</taxon>
        <taxon>Rhizorhabdus</taxon>
    </lineage>
</organism>
<dbReference type="Pfam" id="PF00593">
    <property type="entry name" value="TonB_dep_Rec_b-barrel"/>
    <property type="match status" value="1"/>
</dbReference>
<dbReference type="GO" id="GO:0009279">
    <property type="term" value="C:cell outer membrane"/>
    <property type="evidence" value="ECO:0007669"/>
    <property type="project" value="UniProtKB-SubCell"/>
</dbReference>
<evidence type="ECO:0000313" key="17">
    <source>
        <dbReference type="Proteomes" id="UP000218934"/>
    </source>
</evidence>
<keyword evidence="3 11" id="KW-1134">Transmembrane beta strand</keyword>
<keyword evidence="16" id="KW-0675">Receptor</keyword>
<gene>
    <name evidence="16" type="ORF">COO09_06395</name>
</gene>
<dbReference type="InterPro" id="IPR000531">
    <property type="entry name" value="Beta-barrel_TonB"/>
</dbReference>
<evidence type="ECO:0000256" key="10">
    <source>
        <dbReference type="ARBA" id="ARBA00023237"/>
    </source>
</evidence>
<accession>A0A2A4FYY9</accession>
<dbReference type="InterPro" id="IPR012910">
    <property type="entry name" value="Plug_dom"/>
</dbReference>
<keyword evidence="7" id="KW-0406">Ion transport</keyword>
<dbReference type="PANTHER" id="PTHR32552">
    <property type="entry name" value="FERRICHROME IRON RECEPTOR-RELATED"/>
    <property type="match status" value="1"/>
</dbReference>
<keyword evidence="6" id="KW-0408">Iron</keyword>
<dbReference type="Proteomes" id="UP000218934">
    <property type="component" value="Unassembled WGS sequence"/>
</dbReference>
<evidence type="ECO:0000259" key="15">
    <source>
        <dbReference type="Pfam" id="PF07715"/>
    </source>
</evidence>
<evidence type="ECO:0000313" key="16">
    <source>
        <dbReference type="EMBL" id="PCE42932.1"/>
    </source>
</evidence>
<proteinExistence type="inferred from homology"/>
<dbReference type="SUPFAM" id="SSF56935">
    <property type="entry name" value="Porins"/>
    <property type="match status" value="1"/>
</dbReference>
<evidence type="ECO:0000256" key="2">
    <source>
        <dbReference type="ARBA" id="ARBA00022448"/>
    </source>
</evidence>
<feature type="chain" id="PRO_5013195510" evidence="13">
    <location>
        <begin position="31"/>
        <end position="743"/>
    </location>
</feature>
<keyword evidence="5 11" id="KW-0812">Transmembrane</keyword>
<dbReference type="GO" id="GO:0006826">
    <property type="term" value="P:iron ion transport"/>
    <property type="evidence" value="ECO:0007669"/>
    <property type="project" value="UniProtKB-KW"/>
</dbReference>
<dbReference type="PANTHER" id="PTHR32552:SF81">
    <property type="entry name" value="TONB-DEPENDENT OUTER MEMBRANE RECEPTOR"/>
    <property type="match status" value="1"/>
</dbReference>
<evidence type="ECO:0000256" key="7">
    <source>
        <dbReference type="ARBA" id="ARBA00023065"/>
    </source>
</evidence>
<protein>
    <submittedName>
        <fullName evidence="16">TonB-dependent receptor</fullName>
    </submittedName>
</protein>
<dbReference type="KEGG" id="rdi:CMV14_16610"/>
<comment type="subcellular location">
    <subcellularLocation>
        <location evidence="1 11">Cell outer membrane</location>
        <topology evidence="1 11">Multi-pass membrane protein</topology>
    </subcellularLocation>
</comment>
<evidence type="ECO:0000256" key="12">
    <source>
        <dbReference type="RuleBase" id="RU003357"/>
    </source>
</evidence>
<dbReference type="Gene3D" id="2.40.170.20">
    <property type="entry name" value="TonB-dependent receptor, beta-barrel domain"/>
    <property type="match status" value="1"/>
</dbReference>
<evidence type="ECO:0000256" key="13">
    <source>
        <dbReference type="SAM" id="SignalP"/>
    </source>
</evidence>
<comment type="similarity">
    <text evidence="11 12">Belongs to the TonB-dependent receptor family.</text>
</comment>
<keyword evidence="8 12" id="KW-0798">TonB box</keyword>
<evidence type="ECO:0000256" key="11">
    <source>
        <dbReference type="PROSITE-ProRule" id="PRU01360"/>
    </source>
</evidence>
<dbReference type="EMBL" id="NWUF01000005">
    <property type="protein sequence ID" value="PCE42932.1"/>
    <property type="molecule type" value="Genomic_DNA"/>
</dbReference>
<feature type="domain" description="TonB-dependent receptor-like beta-barrel" evidence="14">
    <location>
        <begin position="244"/>
        <end position="707"/>
    </location>
</feature>
<evidence type="ECO:0000256" key="9">
    <source>
        <dbReference type="ARBA" id="ARBA00023136"/>
    </source>
</evidence>
<evidence type="ECO:0000256" key="5">
    <source>
        <dbReference type="ARBA" id="ARBA00022692"/>
    </source>
</evidence>
<dbReference type="AlphaFoldDB" id="A0A2A4FYY9"/>
<dbReference type="CDD" id="cd01347">
    <property type="entry name" value="ligand_gated_channel"/>
    <property type="match status" value="1"/>
</dbReference>
<evidence type="ECO:0000256" key="4">
    <source>
        <dbReference type="ARBA" id="ARBA00022496"/>
    </source>
</evidence>
<feature type="signal peptide" evidence="13">
    <location>
        <begin position="1"/>
        <end position="30"/>
    </location>
</feature>
<keyword evidence="4" id="KW-0410">Iron transport</keyword>